<name>A0ABW5XE24_9MICO</name>
<dbReference type="SUPFAM" id="SSF52540">
    <property type="entry name" value="P-loop containing nucleoside triphosphate hydrolases"/>
    <property type="match status" value="1"/>
</dbReference>
<feature type="region of interest" description="Disordered" evidence="12">
    <location>
        <begin position="390"/>
        <end position="647"/>
    </location>
</feature>
<evidence type="ECO:0000256" key="4">
    <source>
        <dbReference type="ARBA" id="ARBA00022695"/>
    </source>
</evidence>
<comment type="catalytic activity">
    <reaction evidence="11">
        <text>DNA(n) + a 2'-deoxyribonucleoside 5'-triphosphate = DNA(n+1) + diphosphate</text>
        <dbReference type="Rhea" id="RHEA:22508"/>
        <dbReference type="Rhea" id="RHEA-COMP:17339"/>
        <dbReference type="Rhea" id="RHEA-COMP:17340"/>
        <dbReference type="ChEBI" id="CHEBI:33019"/>
        <dbReference type="ChEBI" id="CHEBI:61560"/>
        <dbReference type="ChEBI" id="CHEBI:173112"/>
        <dbReference type="EC" id="2.7.7.7"/>
    </reaction>
</comment>
<feature type="compositionally biased region" description="Basic and acidic residues" evidence="12">
    <location>
        <begin position="1054"/>
        <end position="1068"/>
    </location>
</feature>
<evidence type="ECO:0000256" key="7">
    <source>
        <dbReference type="ARBA" id="ARBA00022741"/>
    </source>
</evidence>
<feature type="compositionally biased region" description="Polar residues" evidence="12">
    <location>
        <begin position="1009"/>
        <end position="1022"/>
    </location>
</feature>
<keyword evidence="6" id="KW-0479">Metal-binding</keyword>
<feature type="compositionally biased region" description="Polar residues" evidence="12">
    <location>
        <begin position="399"/>
        <end position="418"/>
    </location>
</feature>
<dbReference type="InterPro" id="IPR045085">
    <property type="entry name" value="HLD_clamp_pol_III_gamma_tau"/>
</dbReference>
<feature type="compositionally biased region" description="Low complexity" evidence="12">
    <location>
        <begin position="738"/>
        <end position="750"/>
    </location>
</feature>
<dbReference type="GO" id="GO:0003887">
    <property type="term" value="F:DNA-directed DNA polymerase activity"/>
    <property type="evidence" value="ECO:0007669"/>
    <property type="project" value="UniProtKB-EC"/>
</dbReference>
<dbReference type="InterPro" id="IPR008921">
    <property type="entry name" value="DNA_pol3_clamp-load_cplx_C"/>
</dbReference>
<proteinExistence type="inferred from homology"/>
<feature type="compositionally biased region" description="Polar residues" evidence="12">
    <location>
        <begin position="803"/>
        <end position="812"/>
    </location>
</feature>
<feature type="compositionally biased region" description="Basic and acidic residues" evidence="12">
    <location>
        <begin position="774"/>
        <end position="783"/>
    </location>
</feature>
<evidence type="ECO:0000256" key="11">
    <source>
        <dbReference type="ARBA" id="ARBA00049244"/>
    </source>
</evidence>
<feature type="domain" description="AAA+ ATPase" evidence="13">
    <location>
        <begin position="36"/>
        <end position="183"/>
    </location>
</feature>
<feature type="region of interest" description="Disordered" evidence="12">
    <location>
        <begin position="939"/>
        <end position="1080"/>
    </location>
</feature>
<evidence type="ECO:0000259" key="13">
    <source>
        <dbReference type="SMART" id="SM00382"/>
    </source>
</evidence>
<keyword evidence="8" id="KW-0862">Zinc</keyword>
<dbReference type="InterPro" id="IPR022754">
    <property type="entry name" value="DNA_pol_III_gamma-3"/>
</dbReference>
<feature type="compositionally biased region" description="Polar residues" evidence="12">
    <location>
        <begin position="939"/>
        <end position="959"/>
    </location>
</feature>
<evidence type="ECO:0000256" key="1">
    <source>
        <dbReference type="ARBA" id="ARBA00006360"/>
    </source>
</evidence>
<keyword evidence="15" id="KW-1185">Reference proteome</keyword>
<evidence type="ECO:0000313" key="14">
    <source>
        <dbReference type="EMBL" id="MFD2839993.1"/>
    </source>
</evidence>
<evidence type="ECO:0000256" key="12">
    <source>
        <dbReference type="SAM" id="MobiDB-lite"/>
    </source>
</evidence>
<dbReference type="Pfam" id="PF12169">
    <property type="entry name" value="DNA_pol3_gamma3"/>
    <property type="match status" value="1"/>
</dbReference>
<dbReference type="EMBL" id="JBHUOP010000002">
    <property type="protein sequence ID" value="MFD2839993.1"/>
    <property type="molecule type" value="Genomic_DNA"/>
</dbReference>
<keyword evidence="10" id="KW-0239">DNA-directed DNA polymerase</keyword>
<keyword evidence="5" id="KW-0235">DNA replication</keyword>
<keyword evidence="4 14" id="KW-0548">Nucleotidyltransferase</keyword>
<evidence type="ECO:0000313" key="15">
    <source>
        <dbReference type="Proteomes" id="UP001597391"/>
    </source>
</evidence>
<keyword evidence="9" id="KW-0067">ATP-binding</keyword>
<protein>
    <recommendedName>
        <fullName evidence="2">DNA-directed DNA polymerase</fullName>
        <ecNumber evidence="2">2.7.7.7</ecNumber>
    </recommendedName>
</protein>
<evidence type="ECO:0000256" key="3">
    <source>
        <dbReference type="ARBA" id="ARBA00022679"/>
    </source>
</evidence>
<dbReference type="InterPro" id="IPR012763">
    <property type="entry name" value="DNA_pol_III_sug/sutau_N"/>
</dbReference>
<dbReference type="CDD" id="cd18137">
    <property type="entry name" value="HLD_clamp_pol_III_gamma_tau"/>
    <property type="match status" value="1"/>
</dbReference>
<feature type="compositionally biased region" description="Polar residues" evidence="12">
    <location>
        <begin position="534"/>
        <end position="552"/>
    </location>
</feature>
<dbReference type="PANTHER" id="PTHR11669:SF0">
    <property type="entry name" value="PROTEIN STICHEL-LIKE 2"/>
    <property type="match status" value="1"/>
</dbReference>
<feature type="region of interest" description="Disordered" evidence="12">
    <location>
        <begin position="914"/>
        <end position="933"/>
    </location>
</feature>
<comment type="similarity">
    <text evidence="1">Belongs to the DnaX/STICHEL family.</text>
</comment>
<dbReference type="Gene3D" id="1.10.8.60">
    <property type="match status" value="1"/>
</dbReference>
<dbReference type="SMART" id="SM00382">
    <property type="entry name" value="AAA"/>
    <property type="match status" value="1"/>
</dbReference>
<feature type="compositionally biased region" description="Polar residues" evidence="12">
    <location>
        <begin position="855"/>
        <end position="892"/>
    </location>
</feature>
<dbReference type="InterPro" id="IPR027417">
    <property type="entry name" value="P-loop_NTPase"/>
</dbReference>
<feature type="compositionally biased region" description="Low complexity" evidence="12">
    <location>
        <begin position="1023"/>
        <end position="1038"/>
    </location>
</feature>
<evidence type="ECO:0000256" key="8">
    <source>
        <dbReference type="ARBA" id="ARBA00022833"/>
    </source>
</evidence>
<comment type="caution">
    <text evidence="14">The sequence shown here is derived from an EMBL/GenBank/DDBJ whole genome shotgun (WGS) entry which is preliminary data.</text>
</comment>
<reference evidence="15" key="1">
    <citation type="journal article" date="2019" name="Int. J. Syst. Evol. Microbiol.">
        <title>The Global Catalogue of Microorganisms (GCM) 10K type strain sequencing project: providing services to taxonomists for standard genome sequencing and annotation.</title>
        <authorList>
            <consortium name="The Broad Institute Genomics Platform"/>
            <consortium name="The Broad Institute Genome Sequencing Center for Infectious Disease"/>
            <person name="Wu L."/>
            <person name="Ma J."/>
        </authorList>
    </citation>
    <scope>NUCLEOTIDE SEQUENCE [LARGE SCALE GENOMIC DNA]</scope>
    <source>
        <strain evidence="15">KCTC 33576</strain>
    </source>
</reference>
<dbReference type="Pfam" id="PF22608">
    <property type="entry name" value="DNAX_ATPase_lid"/>
    <property type="match status" value="1"/>
</dbReference>
<evidence type="ECO:0000256" key="5">
    <source>
        <dbReference type="ARBA" id="ARBA00022705"/>
    </source>
</evidence>
<evidence type="ECO:0000256" key="10">
    <source>
        <dbReference type="ARBA" id="ARBA00022932"/>
    </source>
</evidence>
<gene>
    <name evidence="14" type="ORF">ACFSYH_05340</name>
</gene>
<dbReference type="NCBIfam" id="TIGR02397">
    <property type="entry name" value="dnaX_nterm"/>
    <property type="match status" value="1"/>
</dbReference>
<dbReference type="PANTHER" id="PTHR11669">
    <property type="entry name" value="REPLICATION FACTOR C / DNA POLYMERASE III GAMMA-TAU SUBUNIT"/>
    <property type="match status" value="1"/>
</dbReference>
<dbReference type="CDD" id="cd00009">
    <property type="entry name" value="AAA"/>
    <property type="match status" value="1"/>
</dbReference>
<keyword evidence="7" id="KW-0547">Nucleotide-binding</keyword>
<feature type="compositionally biased region" description="Low complexity" evidence="12">
    <location>
        <begin position="617"/>
        <end position="634"/>
    </location>
</feature>
<feature type="compositionally biased region" description="Basic and acidic residues" evidence="12">
    <location>
        <begin position="834"/>
        <end position="852"/>
    </location>
</feature>
<feature type="compositionally biased region" description="Polar residues" evidence="12">
    <location>
        <begin position="757"/>
        <end position="771"/>
    </location>
</feature>
<evidence type="ECO:0000256" key="6">
    <source>
        <dbReference type="ARBA" id="ARBA00022723"/>
    </source>
</evidence>
<dbReference type="EC" id="2.7.7.7" evidence="2"/>
<dbReference type="Gene3D" id="3.40.50.300">
    <property type="entry name" value="P-loop containing nucleotide triphosphate hydrolases"/>
    <property type="match status" value="1"/>
</dbReference>
<accession>A0ABW5XE24</accession>
<keyword evidence="3 14" id="KW-0808">Transferase</keyword>
<dbReference type="NCBIfam" id="NF005846">
    <property type="entry name" value="PRK07764.1-6"/>
    <property type="match status" value="1"/>
</dbReference>
<dbReference type="InterPro" id="IPR003593">
    <property type="entry name" value="AAA+_ATPase"/>
</dbReference>
<feature type="region of interest" description="Disordered" evidence="12">
    <location>
        <begin position="730"/>
        <end position="901"/>
    </location>
</feature>
<sequence>MSTALYRRYRPDSFAEMIGQEHVTAPLMQALRSNRVNHAYLFSGPRGCGKTTSARILARILNCAQNTEANPTDTPCGQCPSCLELARGGSGSLDVVEIDAASHGGVDDARDLRERATFSPTRDRFKIFILDEAHMVTAQGFNALLKIVEEPPPYLKFIFATTEPDKVIGTIRSRTHHYPFKLVAPEIMNNYLEQLCAAEGIIARDGVLPLVVRAGGGSVRDTLSVLDQLIAGAAGGVLEYDHAVALLGFTPATLLDEVVEALGSRDGGSLFRVVEQVVQTGHEPRRFVEDLLERLRDLVVISLSGDSAAAVLPAVPADQLARMQGQSGMLGAAELSRSADVVNAALTEMSGATSPRLHLELLCARLLLPAADASASGLGARIDGIERAIAGGAPRGGASTNATISINGSMSTNSTNSADAIPSGPGTGQGAGERKSLRPESTRRKPVGPETATSASDGSTNSGAQSSGVAPGSMFATSAPTGIFGAPPASPPDTVQPTQPQPEPVHSETSTWVATQPQTPQPPAQTDAPHKQPPASQEQPATQPRASETQQPRPLEPELPAQVGVYDGPRDEQGRPLAANTGWHTVDSRQPHAATQVLGTEPERQESAPQQPPTPAQPEQQPQQQHLPAEEAQPLQPNPQPTAQADETEVFKQRWPEVVDALNAMSRATGALIGQHATVEHLDAQTLYLGFPNENLLRPFSARQGDNLVAAAVKNVLGFEVQVIADVQGSPKFPKAGSSTDTAAAAPTDSPRTDTDQVTPHQSAAATTPNGAHSPDEPARTHEPLPPLASQTWQAHESAPQDHWTTSNSSMTPHGAGGSPNSPAPSHEPGAQEPDQHPQSREPKAGTEDVPHSDVSLSSVPSQAGQRPLQNSEQRAQQPASEQSGQAASRQPSEPAPFDPLAAVSIFGAAVGAFASTQPNPTPAVPRIGETTGQIVDNLAAQRQTAQSAIPPVASSSTRGDGYSDIPAYDDFPQEPPTDDWGAPAQEADGYGAASGGGSPVSPEITPASGPSVNSPADQMLTQSGTSASSPAAATPGQSIPPWEETPRQAAARRAAELAAREAERQQVVDDPQPDDEDLEASNLVGVPLVMSMFGATIIDELTDEA</sequence>
<feature type="compositionally biased region" description="Polar residues" evidence="12">
    <location>
        <begin position="451"/>
        <end position="468"/>
    </location>
</feature>
<feature type="compositionally biased region" description="Basic and acidic residues" evidence="12">
    <location>
        <begin position="432"/>
        <end position="443"/>
    </location>
</feature>
<dbReference type="RefSeq" id="WP_377465613.1">
    <property type="nucleotide sequence ID" value="NZ_JBHUOP010000002.1"/>
</dbReference>
<dbReference type="Pfam" id="PF13177">
    <property type="entry name" value="DNA_pol3_delta2"/>
    <property type="match status" value="1"/>
</dbReference>
<organism evidence="14 15">
    <name type="scientific">Populibacterium corticicola</name>
    <dbReference type="NCBI Taxonomy" id="1812826"/>
    <lineage>
        <taxon>Bacteria</taxon>
        <taxon>Bacillati</taxon>
        <taxon>Actinomycetota</taxon>
        <taxon>Actinomycetes</taxon>
        <taxon>Micrococcales</taxon>
        <taxon>Jonesiaceae</taxon>
        <taxon>Populibacterium</taxon>
    </lineage>
</organism>
<evidence type="ECO:0000256" key="9">
    <source>
        <dbReference type="ARBA" id="ARBA00022840"/>
    </source>
</evidence>
<dbReference type="Proteomes" id="UP001597391">
    <property type="component" value="Unassembled WGS sequence"/>
</dbReference>
<evidence type="ECO:0000256" key="2">
    <source>
        <dbReference type="ARBA" id="ARBA00012417"/>
    </source>
</evidence>
<dbReference type="Gene3D" id="1.20.272.10">
    <property type="match status" value="1"/>
</dbReference>
<dbReference type="SUPFAM" id="SSF48019">
    <property type="entry name" value="post-AAA+ oligomerization domain-like"/>
    <property type="match status" value="1"/>
</dbReference>
<dbReference type="InterPro" id="IPR050238">
    <property type="entry name" value="DNA_Rep/Repair_Clamp_Loader"/>
</dbReference>